<organism evidence="18 19">
    <name type="scientific">Colletotrichum sojae</name>
    <dbReference type="NCBI Taxonomy" id="2175907"/>
    <lineage>
        <taxon>Eukaryota</taxon>
        <taxon>Fungi</taxon>
        <taxon>Dikarya</taxon>
        <taxon>Ascomycota</taxon>
        <taxon>Pezizomycotina</taxon>
        <taxon>Sordariomycetes</taxon>
        <taxon>Hypocreomycetidae</taxon>
        <taxon>Glomerellales</taxon>
        <taxon>Glomerellaceae</taxon>
        <taxon>Colletotrichum</taxon>
        <taxon>Colletotrichum orchidearum species complex</taxon>
    </lineage>
</organism>
<comment type="catalytic activity">
    <reaction evidence="1">
        <text>Release of an N-terminal tripeptide from a polypeptide.</text>
        <dbReference type="EC" id="3.4.14.10"/>
    </reaction>
</comment>
<dbReference type="Proteomes" id="UP000652219">
    <property type="component" value="Unassembled WGS sequence"/>
</dbReference>
<evidence type="ECO:0000256" key="15">
    <source>
        <dbReference type="PROSITE-ProRule" id="PRU01032"/>
    </source>
</evidence>
<keyword evidence="10 15" id="KW-0720">Serine protease</keyword>
<feature type="binding site" evidence="15">
    <location>
        <position position="553"/>
    </location>
    <ligand>
        <name>Ca(2+)</name>
        <dbReference type="ChEBI" id="CHEBI:29108"/>
    </ligand>
</feature>
<evidence type="ECO:0000256" key="8">
    <source>
        <dbReference type="ARBA" id="ARBA00022729"/>
    </source>
</evidence>
<dbReference type="FunFam" id="3.40.50.200:FF:000015">
    <property type="entry name" value="Tripeptidyl peptidase A"/>
    <property type="match status" value="1"/>
</dbReference>
<dbReference type="Pfam" id="PF09286">
    <property type="entry name" value="Pro-kuma_activ"/>
    <property type="match status" value="1"/>
</dbReference>
<feature type="binding site" evidence="15">
    <location>
        <position position="576"/>
    </location>
    <ligand>
        <name>Ca(2+)</name>
        <dbReference type="ChEBI" id="CHEBI:29108"/>
    </ligand>
</feature>
<evidence type="ECO:0000256" key="16">
    <source>
        <dbReference type="SAM" id="SignalP"/>
    </source>
</evidence>
<evidence type="ECO:0000256" key="5">
    <source>
        <dbReference type="ARBA" id="ARBA00022525"/>
    </source>
</evidence>
<dbReference type="InterPro" id="IPR015366">
    <property type="entry name" value="S53_propep"/>
</dbReference>
<keyword evidence="13" id="KW-0865">Zymogen</keyword>
<dbReference type="SMART" id="SM00944">
    <property type="entry name" value="Pro-kuma_activ"/>
    <property type="match status" value="1"/>
</dbReference>
<dbReference type="SUPFAM" id="SSF54897">
    <property type="entry name" value="Protease propeptides/inhibitors"/>
    <property type="match status" value="1"/>
</dbReference>
<evidence type="ECO:0000256" key="7">
    <source>
        <dbReference type="ARBA" id="ARBA00022723"/>
    </source>
</evidence>
<evidence type="ECO:0000259" key="17">
    <source>
        <dbReference type="PROSITE" id="PS51695"/>
    </source>
</evidence>
<gene>
    <name evidence="18" type="ORF">CSOJ01_08010</name>
</gene>
<dbReference type="GO" id="GO:0006508">
    <property type="term" value="P:proteolysis"/>
    <property type="evidence" value="ECO:0007669"/>
    <property type="project" value="UniProtKB-KW"/>
</dbReference>
<dbReference type="GO" id="GO:0005576">
    <property type="term" value="C:extracellular region"/>
    <property type="evidence" value="ECO:0007669"/>
    <property type="project" value="UniProtKB-SubCell"/>
</dbReference>
<keyword evidence="8 16" id="KW-0732">Signal</keyword>
<evidence type="ECO:0000256" key="4">
    <source>
        <dbReference type="ARBA" id="ARBA00012462"/>
    </source>
</evidence>
<dbReference type="PROSITE" id="PS51695">
    <property type="entry name" value="SEDOLISIN"/>
    <property type="match status" value="1"/>
</dbReference>
<evidence type="ECO:0000256" key="6">
    <source>
        <dbReference type="ARBA" id="ARBA00022670"/>
    </source>
</evidence>
<keyword evidence="5" id="KW-0964">Secreted</keyword>
<dbReference type="InterPro" id="IPR036852">
    <property type="entry name" value="Peptidase_S8/S53_dom_sf"/>
</dbReference>
<feature type="active site" description="Charge relay system" evidence="15">
    <location>
        <position position="288"/>
    </location>
</feature>
<dbReference type="PANTHER" id="PTHR14218">
    <property type="entry name" value="PROTEASE S8 TRIPEPTIDYL PEPTIDASE I CLN2"/>
    <property type="match status" value="1"/>
</dbReference>
<dbReference type="SUPFAM" id="SSF52743">
    <property type="entry name" value="Subtilisin-like"/>
    <property type="match status" value="1"/>
</dbReference>
<proteinExistence type="predicted"/>
<keyword evidence="11 15" id="KW-0106">Calcium</keyword>
<dbReference type="EMBL" id="WIGN01000131">
    <property type="protein sequence ID" value="KAF6807730.1"/>
    <property type="molecule type" value="Genomic_DNA"/>
</dbReference>
<feature type="active site" description="Charge relay system" evidence="15">
    <location>
        <position position="292"/>
    </location>
</feature>
<dbReference type="GO" id="GO:0008240">
    <property type="term" value="F:tripeptidyl-peptidase activity"/>
    <property type="evidence" value="ECO:0007669"/>
    <property type="project" value="UniProtKB-EC"/>
</dbReference>
<evidence type="ECO:0000256" key="1">
    <source>
        <dbReference type="ARBA" id="ARBA00001910"/>
    </source>
</evidence>
<dbReference type="PROSITE" id="PS00138">
    <property type="entry name" value="SUBTILASE_SER"/>
    <property type="match status" value="1"/>
</dbReference>
<dbReference type="CDD" id="cd11377">
    <property type="entry name" value="Pro-peptidase_S53"/>
    <property type="match status" value="1"/>
</dbReference>
<feature type="chain" id="PRO_5034739806" description="tripeptidyl-peptidase II" evidence="16">
    <location>
        <begin position="26"/>
        <end position="598"/>
    </location>
</feature>
<feature type="domain" description="Peptidase S53" evidence="17">
    <location>
        <begin position="210"/>
        <end position="598"/>
    </location>
</feature>
<dbReference type="EC" id="3.4.14.10" evidence="4"/>
<evidence type="ECO:0000313" key="18">
    <source>
        <dbReference type="EMBL" id="KAF6807730.1"/>
    </source>
</evidence>
<dbReference type="InterPro" id="IPR000209">
    <property type="entry name" value="Peptidase_S8/S53_dom"/>
</dbReference>
<evidence type="ECO:0000256" key="14">
    <source>
        <dbReference type="ARBA" id="ARBA00023180"/>
    </source>
</evidence>
<protein>
    <recommendedName>
        <fullName evidence="4">tripeptidyl-peptidase II</fullName>
        <ecNumber evidence="4">3.4.14.10</ecNumber>
    </recommendedName>
</protein>
<keyword evidence="12" id="KW-0843">Virulence</keyword>
<dbReference type="GO" id="GO:0004252">
    <property type="term" value="F:serine-type endopeptidase activity"/>
    <property type="evidence" value="ECO:0007669"/>
    <property type="project" value="UniProtKB-UniRule"/>
</dbReference>
<keyword evidence="6 15" id="KW-0645">Protease</keyword>
<comment type="cofactor">
    <cofactor evidence="15">
        <name>Ca(2+)</name>
        <dbReference type="ChEBI" id="CHEBI:29108"/>
    </cofactor>
    <text evidence="15">Binds 1 Ca(2+) ion per subunit.</text>
</comment>
<feature type="binding site" evidence="15">
    <location>
        <position position="578"/>
    </location>
    <ligand>
        <name>Ca(2+)</name>
        <dbReference type="ChEBI" id="CHEBI:29108"/>
    </ligand>
</feature>
<evidence type="ECO:0000256" key="3">
    <source>
        <dbReference type="ARBA" id="ARBA00004239"/>
    </source>
</evidence>
<sequence length="598" mass="64794">MRNGTFFWLLVSLVAFSSLFAPSLAALIVEVERDSRTPERWRLQGRKPEGSQNITLSIALKQPNIGSLKSRLEQISDSNSPDYGKHLTKEEVDMYRSPDPRGASEVMSWLASSEVREAAQVHDRVVFNSTVAVAEGLLNASLGYYNSEGDDKKLLRTLAYSVPPEVASAIDFIRPLEEFMTTSSPRAQFAWLTQRAEAKKSGSGDQCNGGTDPNCIKSLYKLNYNASTSRSPVRFGIAGFLEQYINYEDTSTFMDRYAPDLQDDGYNFTVELVNGGRNPQDINSAGTEASLDIQYAMTLGHPTNVVYYSTGGRGTKLDGDGLPYHDSESDNEPYVELLDYLLDLPDEDLPHVLSISYADDEMSVPKAYAIRACDMFAALTARGVSILAASGDGGSRGTGQRMCYSNDGKGTEMTVPTFPASCPYVTSVGATTNSGPPVNGAVFSTGGFSNYFAQPAWQTKAVDKYVKALDGRLEGRYNASGRAIPDISAIGSGFAIQWAARESSVLGTSASCPVVAAMVALANDARMREGKSSIGWLNPLLYSKKARKTLQDVVEGVSYSCSWNGDAPGGWPAKPGYDTITGLGVPNDFKKFMKVLTK</sequence>
<dbReference type="PANTHER" id="PTHR14218:SF15">
    <property type="entry name" value="TRIPEPTIDYL-PEPTIDASE 1"/>
    <property type="match status" value="1"/>
</dbReference>
<reference evidence="18 19" key="1">
    <citation type="journal article" date="2020" name="Phytopathology">
        <title>Genome Sequence Resources of Colletotrichum truncatum, C. plurivorum, C. musicola, and C. sojae: Four Species Pathogenic to Soybean (Glycine max).</title>
        <authorList>
            <person name="Rogerio F."/>
            <person name="Boufleur T.R."/>
            <person name="Ciampi-Guillardi M."/>
            <person name="Sukno S.A."/>
            <person name="Thon M.R."/>
            <person name="Massola Junior N.S."/>
            <person name="Baroncelli R."/>
        </authorList>
    </citation>
    <scope>NUCLEOTIDE SEQUENCE [LARGE SCALE GENOMIC DNA]</scope>
    <source>
        <strain evidence="18 19">LFN0009</strain>
    </source>
</reference>
<keyword evidence="14" id="KW-0325">Glycoprotein</keyword>
<dbReference type="InterPro" id="IPR050819">
    <property type="entry name" value="Tripeptidyl-peptidase_I"/>
</dbReference>
<accession>A0A8H6J720</accession>
<feature type="signal peptide" evidence="16">
    <location>
        <begin position="1"/>
        <end position="25"/>
    </location>
</feature>
<feature type="binding site" evidence="15">
    <location>
        <position position="552"/>
    </location>
    <ligand>
        <name>Ca(2+)</name>
        <dbReference type="ChEBI" id="CHEBI:29108"/>
    </ligand>
</feature>
<comment type="function">
    <text evidence="2">Secreted tripeptidyl-peptidase which degrades proteins at acidic pHs and is involved in virulence.</text>
</comment>
<evidence type="ECO:0000256" key="2">
    <source>
        <dbReference type="ARBA" id="ARBA00002451"/>
    </source>
</evidence>
<evidence type="ECO:0000256" key="9">
    <source>
        <dbReference type="ARBA" id="ARBA00022801"/>
    </source>
</evidence>
<dbReference type="InterPro" id="IPR030400">
    <property type="entry name" value="Sedolisin_dom"/>
</dbReference>
<dbReference type="Pfam" id="PF00082">
    <property type="entry name" value="Peptidase_S8"/>
    <property type="match status" value="1"/>
</dbReference>
<dbReference type="CDD" id="cd04056">
    <property type="entry name" value="Peptidases_S53"/>
    <property type="match status" value="1"/>
</dbReference>
<evidence type="ECO:0000313" key="19">
    <source>
        <dbReference type="Proteomes" id="UP000652219"/>
    </source>
</evidence>
<comment type="subcellular location">
    <subcellularLocation>
        <location evidence="3">Secreted</location>
        <location evidence="3">Extracellular space</location>
    </subcellularLocation>
</comment>
<keyword evidence="9 15" id="KW-0378">Hydrolase</keyword>
<comment type="caution">
    <text evidence="18">The sequence shown here is derived from an EMBL/GenBank/DDBJ whole genome shotgun (WGS) entry which is preliminary data.</text>
</comment>
<name>A0A8H6J720_9PEZI</name>
<evidence type="ECO:0000256" key="13">
    <source>
        <dbReference type="ARBA" id="ARBA00023145"/>
    </source>
</evidence>
<evidence type="ECO:0000256" key="11">
    <source>
        <dbReference type="ARBA" id="ARBA00022837"/>
    </source>
</evidence>
<keyword evidence="7 15" id="KW-0479">Metal-binding</keyword>
<feature type="active site" description="Charge relay system" evidence="15">
    <location>
        <position position="509"/>
    </location>
</feature>
<dbReference type="InterPro" id="IPR023828">
    <property type="entry name" value="Peptidase_S8_Ser-AS"/>
</dbReference>
<dbReference type="GO" id="GO:0046872">
    <property type="term" value="F:metal ion binding"/>
    <property type="evidence" value="ECO:0007669"/>
    <property type="project" value="UniProtKB-UniRule"/>
</dbReference>
<evidence type="ECO:0000256" key="10">
    <source>
        <dbReference type="ARBA" id="ARBA00022825"/>
    </source>
</evidence>
<dbReference type="AlphaFoldDB" id="A0A8H6J720"/>
<keyword evidence="19" id="KW-1185">Reference proteome</keyword>
<evidence type="ECO:0000256" key="12">
    <source>
        <dbReference type="ARBA" id="ARBA00023026"/>
    </source>
</evidence>
<dbReference type="Gene3D" id="3.40.50.200">
    <property type="entry name" value="Peptidase S8/S53 domain"/>
    <property type="match status" value="1"/>
</dbReference>